<keyword evidence="8" id="KW-0472">Membrane</keyword>
<dbReference type="GO" id="GO:0005576">
    <property type="term" value="C:extracellular region"/>
    <property type="evidence" value="ECO:0007669"/>
    <property type="project" value="UniProtKB-SubCell"/>
</dbReference>
<gene>
    <name evidence="9" type="ORF">TEA_003182</name>
</gene>
<dbReference type="PANTHER" id="PTHR31232:SF18">
    <property type="entry name" value="S-PROTEIN HOMOLOG"/>
    <property type="match status" value="1"/>
</dbReference>
<dbReference type="AlphaFoldDB" id="A0A4V3WNW9"/>
<keyword evidence="10" id="KW-1185">Reference proteome</keyword>
<comment type="similarity">
    <text evidence="2 6">Belongs to the plant self-incompatibility (S1) protein family.</text>
</comment>
<evidence type="ECO:0000256" key="5">
    <source>
        <dbReference type="ARBA" id="ARBA00022729"/>
    </source>
</evidence>
<comment type="caution">
    <text evidence="9">The sequence shown here is derived from an EMBL/GenBank/DDBJ whole genome shotgun (WGS) entry which is preliminary data.</text>
</comment>
<feature type="transmembrane region" description="Helical" evidence="8">
    <location>
        <begin position="6"/>
        <end position="28"/>
    </location>
</feature>
<dbReference type="EMBL" id="SDRB02005540">
    <property type="protein sequence ID" value="THG14127.1"/>
    <property type="molecule type" value="Genomic_DNA"/>
</dbReference>
<evidence type="ECO:0000256" key="6">
    <source>
        <dbReference type="RuleBase" id="RU367044"/>
    </source>
</evidence>
<feature type="compositionally biased region" description="Basic and acidic residues" evidence="7">
    <location>
        <begin position="123"/>
        <end position="134"/>
    </location>
</feature>
<dbReference type="InterPro" id="IPR010264">
    <property type="entry name" value="Self-incomp_S1"/>
</dbReference>
<evidence type="ECO:0000256" key="2">
    <source>
        <dbReference type="ARBA" id="ARBA00005581"/>
    </source>
</evidence>
<protein>
    <recommendedName>
        <fullName evidence="6">S-protein homolog</fullName>
    </recommendedName>
</protein>
<sequence length="247" mass="28152">MKIHIISYGLVFFALMLVFSSMVSGIFLEKVHVYLTNQLEPGKILNVHCKSKDDDLGPHQLSFNQTYEWTFHNNFFDTTLFWCEMDWQKTPDIQVSGSFNIYKGKRDQTRCEKVKKRKRERRERRGREDGDQVGRRHSAGHRTTAVKSSLLVRQRLVQYRFSYLSSRASETLDERRPPLPSAGATWQLSTRGVSVPDAQLPSPTLVSGKSRETKKTPTQKQIRISDCPLTDGGLSSGVDFVSALVPA</sequence>
<evidence type="ECO:0000256" key="4">
    <source>
        <dbReference type="ARBA" id="ARBA00022525"/>
    </source>
</evidence>
<evidence type="ECO:0000313" key="10">
    <source>
        <dbReference type="Proteomes" id="UP000306102"/>
    </source>
</evidence>
<dbReference type="STRING" id="542762.A0A4V3WNW9"/>
<keyword evidence="8" id="KW-1133">Transmembrane helix</keyword>
<evidence type="ECO:0000313" key="9">
    <source>
        <dbReference type="EMBL" id="THG14127.1"/>
    </source>
</evidence>
<keyword evidence="4 6" id="KW-0964">Secreted</keyword>
<proteinExistence type="inferred from homology"/>
<feature type="region of interest" description="Disordered" evidence="7">
    <location>
        <begin position="110"/>
        <end position="144"/>
    </location>
</feature>
<keyword evidence="3 6" id="KW-0713">Self-incompatibility</keyword>
<reference evidence="9 10" key="1">
    <citation type="journal article" date="2018" name="Proc. Natl. Acad. Sci. U.S.A.">
        <title>Draft genome sequence of Camellia sinensis var. sinensis provides insights into the evolution of the tea genome and tea quality.</title>
        <authorList>
            <person name="Wei C."/>
            <person name="Yang H."/>
            <person name="Wang S."/>
            <person name="Zhao J."/>
            <person name="Liu C."/>
            <person name="Gao L."/>
            <person name="Xia E."/>
            <person name="Lu Y."/>
            <person name="Tai Y."/>
            <person name="She G."/>
            <person name="Sun J."/>
            <person name="Cao H."/>
            <person name="Tong W."/>
            <person name="Gao Q."/>
            <person name="Li Y."/>
            <person name="Deng W."/>
            <person name="Jiang X."/>
            <person name="Wang W."/>
            <person name="Chen Q."/>
            <person name="Zhang S."/>
            <person name="Li H."/>
            <person name="Wu J."/>
            <person name="Wang P."/>
            <person name="Li P."/>
            <person name="Shi C."/>
            <person name="Zheng F."/>
            <person name="Jian J."/>
            <person name="Huang B."/>
            <person name="Shan D."/>
            <person name="Shi M."/>
            <person name="Fang C."/>
            <person name="Yue Y."/>
            <person name="Li F."/>
            <person name="Li D."/>
            <person name="Wei S."/>
            <person name="Han B."/>
            <person name="Jiang C."/>
            <person name="Yin Y."/>
            <person name="Xia T."/>
            <person name="Zhang Z."/>
            <person name="Bennetzen J.L."/>
            <person name="Zhao S."/>
            <person name="Wan X."/>
        </authorList>
    </citation>
    <scope>NUCLEOTIDE SEQUENCE [LARGE SCALE GENOMIC DNA]</scope>
    <source>
        <strain evidence="10">cv. Shuchazao</strain>
        <tissue evidence="9">Leaf</tissue>
    </source>
</reference>
<organism evidence="9 10">
    <name type="scientific">Camellia sinensis var. sinensis</name>
    <name type="common">China tea</name>
    <dbReference type="NCBI Taxonomy" id="542762"/>
    <lineage>
        <taxon>Eukaryota</taxon>
        <taxon>Viridiplantae</taxon>
        <taxon>Streptophyta</taxon>
        <taxon>Embryophyta</taxon>
        <taxon>Tracheophyta</taxon>
        <taxon>Spermatophyta</taxon>
        <taxon>Magnoliopsida</taxon>
        <taxon>eudicotyledons</taxon>
        <taxon>Gunneridae</taxon>
        <taxon>Pentapetalae</taxon>
        <taxon>asterids</taxon>
        <taxon>Ericales</taxon>
        <taxon>Theaceae</taxon>
        <taxon>Camellia</taxon>
    </lineage>
</organism>
<name>A0A4V3WNW9_CAMSN</name>
<keyword evidence="5" id="KW-0732">Signal</keyword>
<keyword evidence="8" id="KW-0812">Transmembrane</keyword>
<dbReference type="Pfam" id="PF05938">
    <property type="entry name" value="Self-incomp_S1"/>
    <property type="match status" value="1"/>
</dbReference>
<evidence type="ECO:0000256" key="1">
    <source>
        <dbReference type="ARBA" id="ARBA00004613"/>
    </source>
</evidence>
<feature type="compositionally biased region" description="Basic residues" evidence="7">
    <location>
        <begin position="113"/>
        <end position="122"/>
    </location>
</feature>
<evidence type="ECO:0000256" key="8">
    <source>
        <dbReference type="SAM" id="Phobius"/>
    </source>
</evidence>
<evidence type="ECO:0000256" key="3">
    <source>
        <dbReference type="ARBA" id="ARBA00022471"/>
    </source>
</evidence>
<comment type="subcellular location">
    <subcellularLocation>
        <location evidence="1 6">Secreted</location>
    </subcellularLocation>
</comment>
<feature type="region of interest" description="Disordered" evidence="7">
    <location>
        <begin position="170"/>
        <end position="221"/>
    </location>
</feature>
<evidence type="ECO:0000256" key="7">
    <source>
        <dbReference type="SAM" id="MobiDB-lite"/>
    </source>
</evidence>
<dbReference type="GO" id="GO:0060320">
    <property type="term" value="P:rejection of self pollen"/>
    <property type="evidence" value="ECO:0007669"/>
    <property type="project" value="UniProtKB-KW"/>
</dbReference>
<dbReference type="Proteomes" id="UP000306102">
    <property type="component" value="Unassembled WGS sequence"/>
</dbReference>
<accession>A0A4V3WNW9</accession>
<dbReference type="PANTHER" id="PTHR31232">
    <property type="match status" value="1"/>
</dbReference>